<dbReference type="GO" id="GO:0003824">
    <property type="term" value="F:catalytic activity"/>
    <property type="evidence" value="ECO:0007669"/>
    <property type="project" value="InterPro"/>
</dbReference>
<sequence length="461" mass="53009">MVSKKKDVLAEIKKNCLIHAVSVLFAALARIKNKNLFRWAYTLLAFLAEKLVKKDYYVARIRWVKKLFDNNHPSLAVTQKILRGTNPHQRKTIIKTAIINQLLVGTNKRKEFCEQNNGIYPPGLVVISPSMKCNLNCYGCYAGSYQKSSELSFEEIDRALSQAKEMGLYFCVVSGGEPFFYPRIFDLFEKHNDVFFQVYTHGGLIDEKVCRRLIEAGNVLPAISIEGFRQETDERRGRGHFDRVMKAMDLLREAKILFGFSATLTRKNTELLSSDRFVDLMIEKGCILGWYFMYMPIGREPDLALMQTPEQRGYQVERLIYLRANKPILLADFWNDGPVVGGCICGGRKYFHINANGDIEPCVFCHFATHNIRSSSLQDAITSPLFRSIRCQLPSYENHLRPCIIVDRPEVCRKVISENDVYFTHEGAEIAYNELAYELDQYAQAYGKIADVLWKNYFQSK</sequence>
<dbReference type="Pfam" id="PF04055">
    <property type="entry name" value="Radical_SAM"/>
    <property type="match status" value="1"/>
</dbReference>
<dbReference type="SMART" id="SM00729">
    <property type="entry name" value="Elp3"/>
    <property type="match status" value="1"/>
</dbReference>
<name>A0A8J6NJR6_9BACT</name>
<protein>
    <submittedName>
        <fullName evidence="7">Radical SAM protein</fullName>
    </submittedName>
</protein>
<dbReference type="CDD" id="cd01335">
    <property type="entry name" value="Radical_SAM"/>
    <property type="match status" value="1"/>
</dbReference>
<evidence type="ECO:0000259" key="6">
    <source>
        <dbReference type="PROSITE" id="PS51918"/>
    </source>
</evidence>
<reference evidence="7 8" key="1">
    <citation type="submission" date="2020-08" db="EMBL/GenBank/DDBJ databases">
        <title>Bridging the membrane lipid divide: bacteria of the FCB group superphylum have the potential to synthesize archaeal ether lipids.</title>
        <authorList>
            <person name="Villanueva L."/>
            <person name="Von Meijenfeldt F.A.B."/>
            <person name="Westbye A.B."/>
            <person name="Yadav S."/>
            <person name="Hopmans E.C."/>
            <person name="Dutilh B.E."/>
            <person name="Sinninghe Damste J.S."/>
        </authorList>
    </citation>
    <scope>NUCLEOTIDE SEQUENCE [LARGE SCALE GENOMIC DNA]</scope>
    <source>
        <strain evidence="7">NIOZ-UU30</strain>
    </source>
</reference>
<accession>A0A8J6NJR6</accession>
<keyword evidence="3" id="KW-0479">Metal-binding</keyword>
<evidence type="ECO:0000256" key="1">
    <source>
        <dbReference type="ARBA" id="ARBA00001966"/>
    </source>
</evidence>
<keyword evidence="4" id="KW-0408">Iron</keyword>
<dbReference type="CDD" id="cd21128">
    <property type="entry name" value="SPASM_rSAM"/>
    <property type="match status" value="1"/>
</dbReference>
<keyword evidence="5" id="KW-0411">Iron-sulfur</keyword>
<evidence type="ECO:0000256" key="3">
    <source>
        <dbReference type="ARBA" id="ARBA00022723"/>
    </source>
</evidence>
<feature type="domain" description="Radical SAM core" evidence="6">
    <location>
        <begin position="119"/>
        <end position="325"/>
    </location>
</feature>
<dbReference type="EMBL" id="JACNJH010000105">
    <property type="protein sequence ID" value="MBC8360782.1"/>
    <property type="molecule type" value="Genomic_DNA"/>
</dbReference>
<comment type="cofactor">
    <cofactor evidence="1">
        <name>[4Fe-4S] cluster</name>
        <dbReference type="ChEBI" id="CHEBI:49883"/>
    </cofactor>
</comment>
<evidence type="ECO:0000256" key="5">
    <source>
        <dbReference type="ARBA" id="ARBA00023014"/>
    </source>
</evidence>
<dbReference type="Pfam" id="PF13186">
    <property type="entry name" value="SPASM"/>
    <property type="match status" value="1"/>
</dbReference>
<dbReference type="InterPro" id="IPR006638">
    <property type="entry name" value="Elp3/MiaA/NifB-like_rSAM"/>
</dbReference>
<dbReference type="SFLD" id="SFLDG01067">
    <property type="entry name" value="SPASM/twitch_domain_containing"/>
    <property type="match status" value="1"/>
</dbReference>
<dbReference type="InterPro" id="IPR058240">
    <property type="entry name" value="rSAM_sf"/>
</dbReference>
<evidence type="ECO:0000256" key="4">
    <source>
        <dbReference type="ARBA" id="ARBA00023004"/>
    </source>
</evidence>
<dbReference type="GO" id="GO:0051536">
    <property type="term" value="F:iron-sulfur cluster binding"/>
    <property type="evidence" value="ECO:0007669"/>
    <property type="project" value="UniProtKB-KW"/>
</dbReference>
<dbReference type="InterPro" id="IPR007197">
    <property type="entry name" value="rSAM"/>
</dbReference>
<proteinExistence type="predicted"/>
<dbReference type="InterPro" id="IPR023885">
    <property type="entry name" value="4Fe4S-binding_SPASM_dom"/>
</dbReference>
<dbReference type="SFLD" id="SFLDS00029">
    <property type="entry name" value="Radical_SAM"/>
    <property type="match status" value="1"/>
</dbReference>
<dbReference type="PANTHER" id="PTHR43524">
    <property type="entry name" value="RADICAL SAM SUPERFAMILY PROTEIN"/>
    <property type="match status" value="1"/>
</dbReference>
<dbReference type="PANTHER" id="PTHR43524:SF1">
    <property type="entry name" value="RADICAL SAM SUPERFAMILY PROTEIN"/>
    <property type="match status" value="1"/>
</dbReference>
<gene>
    <name evidence="7" type="ORF">H8E23_05245</name>
</gene>
<dbReference type="AlphaFoldDB" id="A0A8J6NJR6"/>
<organism evidence="7 8">
    <name type="scientific">Candidatus Desulfatibia profunda</name>
    <dbReference type="NCBI Taxonomy" id="2841695"/>
    <lineage>
        <taxon>Bacteria</taxon>
        <taxon>Pseudomonadati</taxon>
        <taxon>Thermodesulfobacteriota</taxon>
        <taxon>Desulfobacteria</taxon>
        <taxon>Desulfobacterales</taxon>
        <taxon>Desulfobacterales incertae sedis</taxon>
        <taxon>Candidatus Desulfatibia</taxon>
    </lineage>
</organism>
<dbReference type="GO" id="GO:0046872">
    <property type="term" value="F:metal ion binding"/>
    <property type="evidence" value="ECO:0007669"/>
    <property type="project" value="UniProtKB-KW"/>
</dbReference>
<evidence type="ECO:0000313" key="8">
    <source>
        <dbReference type="Proteomes" id="UP000603434"/>
    </source>
</evidence>
<evidence type="ECO:0000313" key="7">
    <source>
        <dbReference type="EMBL" id="MBC8360782.1"/>
    </source>
</evidence>
<dbReference type="SUPFAM" id="SSF102114">
    <property type="entry name" value="Radical SAM enzymes"/>
    <property type="match status" value="1"/>
</dbReference>
<dbReference type="PROSITE" id="PS51918">
    <property type="entry name" value="RADICAL_SAM"/>
    <property type="match status" value="1"/>
</dbReference>
<comment type="caution">
    <text evidence="7">The sequence shown here is derived from an EMBL/GenBank/DDBJ whole genome shotgun (WGS) entry which is preliminary data.</text>
</comment>
<dbReference type="Proteomes" id="UP000603434">
    <property type="component" value="Unassembled WGS sequence"/>
</dbReference>
<keyword evidence="2" id="KW-0949">S-adenosyl-L-methionine</keyword>
<dbReference type="InterPro" id="IPR013785">
    <property type="entry name" value="Aldolase_TIM"/>
</dbReference>
<dbReference type="Gene3D" id="3.20.20.70">
    <property type="entry name" value="Aldolase class I"/>
    <property type="match status" value="1"/>
</dbReference>
<evidence type="ECO:0000256" key="2">
    <source>
        <dbReference type="ARBA" id="ARBA00022691"/>
    </source>
</evidence>